<feature type="transmembrane region" description="Helical" evidence="5">
    <location>
        <begin position="110"/>
        <end position="134"/>
    </location>
</feature>
<feature type="transmembrane region" description="Helical" evidence="5">
    <location>
        <begin position="154"/>
        <end position="183"/>
    </location>
</feature>
<feature type="domain" description="G-protein coupled receptors family 1 profile" evidence="6">
    <location>
        <begin position="7"/>
        <end position="258"/>
    </location>
</feature>
<dbReference type="InterPro" id="IPR017452">
    <property type="entry name" value="GPCR_Rhodpsn_7TM"/>
</dbReference>
<evidence type="ECO:0000313" key="7">
    <source>
        <dbReference type="EMBL" id="CAH3037312.1"/>
    </source>
</evidence>
<dbReference type="EMBL" id="CALNXK010000005">
    <property type="protein sequence ID" value="CAH3037312.1"/>
    <property type="molecule type" value="Genomic_DNA"/>
</dbReference>
<dbReference type="InterPro" id="IPR000276">
    <property type="entry name" value="GPCR_Rhodpsn"/>
</dbReference>
<comment type="caution">
    <text evidence="7">The sequence shown here is derived from an EMBL/GenBank/DDBJ whole genome shotgun (WGS) entry which is preliminary data.</text>
</comment>
<keyword evidence="3 5" id="KW-1133">Transmembrane helix</keyword>
<dbReference type="CDD" id="cd00637">
    <property type="entry name" value="7tm_classA_rhodopsin-like"/>
    <property type="match status" value="1"/>
</dbReference>
<evidence type="ECO:0000256" key="2">
    <source>
        <dbReference type="ARBA" id="ARBA00022692"/>
    </source>
</evidence>
<evidence type="ECO:0000256" key="3">
    <source>
        <dbReference type="ARBA" id="ARBA00022989"/>
    </source>
</evidence>
<evidence type="ECO:0000256" key="5">
    <source>
        <dbReference type="SAM" id="Phobius"/>
    </source>
</evidence>
<dbReference type="PRINTS" id="PR00237">
    <property type="entry name" value="GPCRRHODOPSN"/>
</dbReference>
<organism evidence="7 8">
    <name type="scientific">Porites lobata</name>
    <dbReference type="NCBI Taxonomy" id="104759"/>
    <lineage>
        <taxon>Eukaryota</taxon>
        <taxon>Metazoa</taxon>
        <taxon>Cnidaria</taxon>
        <taxon>Anthozoa</taxon>
        <taxon>Hexacorallia</taxon>
        <taxon>Scleractinia</taxon>
        <taxon>Fungiina</taxon>
        <taxon>Poritidae</taxon>
        <taxon>Porites</taxon>
    </lineage>
</organism>
<feature type="transmembrane region" description="Helical" evidence="5">
    <location>
        <begin position="204"/>
        <end position="226"/>
    </location>
</feature>
<feature type="transmembrane region" description="Helical" evidence="5">
    <location>
        <begin position="68"/>
        <end position="90"/>
    </location>
</feature>
<feature type="transmembrane region" description="Helical" evidence="5">
    <location>
        <begin position="238"/>
        <end position="260"/>
    </location>
</feature>
<name>A0ABN8MYY5_9CNID</name>
<keyword evidence="8" id="KW-1185">Reference proteome</keyword>
<evidence type="ECO:0000259" key="6">
    <source>
        <dbReference type="PROSITE" id="PS50262"/>
    </source>
</evidence>
<dbReference type="SMART" id="SM01381">
    <property type="entry name" value="7TM_GPCR_Srsx"/>
    <property type="match status" value="1"/>
</dbReference>
<keyword evidence="2 5" id="KW-0812">Transmembrane</keyword>
<feature type="transmembrane region" description="Helical" evidence="5">
    <location>
        <begin position="27"/>
        <end position="48"/>
    </location>
</feature>
<evidence type="ECO:0000256" key="1">
    <source>
        <dbReference type="ARBA" id="ARBA00004370"/>
    </source>
</evidence>
<evidence type="ECO:0000256" key="4">
    <source>
        <dbReference type="ARBA" id="ARBA00023136"/>
    </source>
</evidence>
<gene>
    <name evidence="7" type="ORF">PLOB_00035518</name>
</gene>
<dbReference type="Pfam" id="PF00001">
    <property type="entry name" value="7tm_1"/>
    <property type="match status" value="1"/>
</dbReference>
<dbReference type="PANTHER" id="PTHR45698">
    <property type="entry name" value="TRACE AMINE-ASSOCIATED RECEPTOR 19N-RELATED"/>
    <property type="match status" value="1"/>
</dbReference>
<sequence>MIVNLSLNMLVVLAVTRFKQKQPPINYLFLNLALSDMLVATSLIPQYIIRPVFTLPDGWAGTLLCKLFVGGFTMWVAGCASTTIHVVIALERFYATRLENRARKLQGRKLKMAIGLVWIYAVLTEIPPFCVMTYDESRKSCFENWPNQLHGKIYTVFTFLVDFTIPLIFMAALYSKTLMVLWVDSKRSKTSLSAVKTRKRVTKIAIIVTVLHALCWFPDVTSYLLAYHVPGLVEYGSILYHACVIPVAVSTCLNPIVYALQSSRFRMQMKNMVRCFNVMNSKKVFVQ</sequence>
<keyword evidence="4 5" id="KW-0472">Membrane</keyword>
<protein>
    <recommendedName>
        <fullName evidence="6">G-protein coupled receptors family 1 profile domain-containing protein</fullName>
    </recommendedName>
</protein>
<dbReference type="Gene3D" id="1.20.1070.10">
    <property type="entry name" value="Rhodopsin 7-helix transmembrane proteins"/>
    <property type="match status" value="1"/>
</dbReference>
<dbReference type="Proteomes" id="UP001159405">
    <property type="component" value="Unassembled WGS sequence"/>
</dbReference>
<dbReference type="SUPFAM" id="SSF81321">
    <property type="entry name" value="Family A G protein-coupled receptor-like"/>
    <property type="match status" value="1"/>
</dbReference>
<dbReference type="PROSITE" id="PS50262">
    <property type="entry name" value="G_PROTEIN_RECEP_F1_2"/>
    <property type="match status" value="1"/>
</dbReference>
<dbReference type="PANTHER" id="PTHR45698:SF1">
    <property type="entry name" value="TRACE AMINE-ASSOCIATED RECEPTOR 13C-LIKE"/>
    <property type="match status" value="1"/>
</dbReference>
<comment type="subcellular location">
    <subcellularLocation>
        <location evidence="1">Membrane</location>
    </subcellularLocation>
</comment>
<accession>A0ABN8MYY5</accession>
<reference evidence="7 8" key="1">
    <citation type="submission" date="2022-05" db="EMBL/GenBank/DDBJ databases">
        <authorList>
            <consortium name="Genoscope - CEA"/>
            <person name="William W."/>
        </authorList>
    </citation>
    <scope>NUCLEOTIDE SEQUENCE [LARGE SCALE GENOMIC DNA]</scope>
</reference>
<proteinExistence type="predicted"/>
<evidence type="ECO:0000313" key="8">
    <source>
        <dbReference type="Proteomes" id="UP001159405"/>
    </source>
</evidence>